<dbReference type="EMBL" id="CM047587">
    <property type="protein sequence ID" value="KAI9908790.1"/>
    <property type="molecule type" value="Genomic_DNA"/>
</dbReference>
<evidence type="ECO:0000313" key="1">
    <source>
        <dbReference type="EMBL" id="KAI9908790.1"/>
    </source>
</evidence>
<comment type="caution">
    <text evidence="1">The sequence shown here is derived from an EMBL/GenBank/DDBJ whole genome shotgun (WGS) entry which is preliminary data.</text>
</comment>
<evidence type="ECO:0000313" key="2">
    <source>
        <dbReference type="Proteomes" id="UP001163321"/>
    </source>
</evidence>
<dbReference type="Proteomes" id="UP001163321">
    <property type="component" value="Chromosome 8"/>
</dbReference>
<protein>
    <submittedName>
        <fullName evidence="1">Uncharacterized protein</fullName>
    </submittedName>
</protein>
<keyword evidence="2" id="KW-1185">Reference proteome</keyword>
<name>A0ACC0VR33_9STRA</name>
<organism evidence="1 2">
    <name type="scientific">Peronosclerospora sorghi</name>
    <dbReference type="NCBI Taxonomy" id="230839"/>
    <lineage>
        <taxon>Eukaryota</taxon>
        <taxon>Sar</taxon>
        <taxon>Stramenopiles</taxon>
        <taxon>Oomycota</taxon>
        <taxon>Peronosporomycetes</taxon>
        <taxon>Peronosporales</taxon>
        <taxon>Peronosporaceae</taxon>
        <taxon>Peronosclerospora</taxon>
    </lineage>
</organism>
<proteinExistence type="predicted"/>
<sequence>MESSVPHPPQKNTNQRTRFTNAQRLQICNHRERNPGMSQNELATWAYEAFNLPRRPSQAVISKVLKRKLDLETMTNEELVSKARRSVKYPQLDTALARWVSYCEDMGIPVTGEAIRLKAATFSAILHIDAPLTFSNGWLYKFNERHGFGCMKAQKGKKVSADQVIADLQRRLSTFDPRNVFSMDETGLLFTLAVVHAGFNPDAFQHVKVLFLPPGSPSTLLPMTAGIIVAFKRRYRQRQIQYVLDHLDADADVSTFAKFDSIGVRQALTWCIDSWNAIPPSVIVASWQETGMLYASTSGYECPGDEAALTEELAVMLSWLHALNPLTVDELLHLPEENVTMDEPSDEDFCAPMESVKKPALLVKPKPVNPDGSLSSDEIKEYLKWIAKLLIYANEKNIPSDSLTGMRMLQRSFRDQLAIKKENCLI</sequence>
<gene>
    <name evidence="1" type="ORF">PsorP6_003023</name>
</gene>
<reference evidence="1 2" key="1">
    <citation type="journal article" date="2022" name="bioRxiv">
        <title>The genome of the oomycete Peronosclerospora sorghi, a cosmopolitan pathogen of maize and sorghum, is inflated with dispersed pseudogenes.</title>
        <authorList>
            <person name="Fletcher K."/>
            <person name="Martin F."/>
            <person name="Isakeit T."/>
            <person name="Cavanaugh K."/>
            <person name="Magill C."/>
            <person name="Michelmore R."/>
        </authorList>
    </citation>
    <scope>NUCLEOTIDE SEQUENCE [LARGE SCALE GENOMIC DNA]</scope>
    <source>
        <strain evidence="1">P6</strain>
    </source>
</reference>
<accession>A0ACC0VR33</accession>